<feature type="compositionally biased region" description="Pro residues" evidence="9">
    <location>
        <begin position="390"/>
        <end position="399"/>
    </location>
</feature>
<evidence type="ECO:0000259" key="10">
    <source>
        <dbReference type="PROSITE" id="PS50011"/>
    </source>
</evidence>
<feature type="compositionally biased region" description="Low complexity" evidence="9">
    <location>
        <begin position="440"/>
        <end position="463"/>
    </location>
</feature>
<feature type="region of interest" description="Disordered" evidence="9">
    <location>
        <begin position="1353"/>
        <end position="1408"/>
    </location>
</feature>
<feature type="domain" description="Protein kinase" evidence="10">
    <location>
        <begin position="1005"/>
        <end position="1301"/>
    </location>
</feature>
<dbReference type="PROSITE" id="PS00107">
    <property type="entry name" value="PROTEIN_KINASE_ATP"/>
    <property type="match status" value="1"/>
</dbReference>
<dbReference type="SMART" id="SM00220">
    <property type="entry name" value="S_TKc"/>
    <property type="match status" value="1"/>
</dbReference>
<feature type="compositionally biased region" description="Polar residues" evidence="9">
    <location>
        <begin position="754"/>
        <end position="765"/>
    </location>
</feature>
<dbReference type="PANTHER" id="PTHR24058">
    <property type="entry name" value="DUAL SPECIFICITY PROTEIN KINASE"/>
    <property type="match status" value="1"/>
</dbReference>
<evidence type="ECO:0000256" key="7">
    <source>
        <dbReference type="ARBA" id="ARBA00022840"/>
    </source>
</evidence>
<evidence type="ECO:0000256" key="2">
    <source>
        <dbReference type="ARBA" id="ARBA00022527"/>
    </source>
</evidence>
<feature type="region of interest" description="Disordered" evidence="9">
    <location>
        <begin position="660"/>
        <end position="840"/>
    </location>
</feature>
<reference evidence="11 12" key="1">
    <citation type="submission" date="2019-06" db="EMBL/GenBank/DDBJ databases">
        <title>A chromosomal-level reference genome of Carpinus fangiana (Coryloideae, Betulaceae).</title>
        <authorList>
            <person name="Yang X."/>
            <person name="Wang Z."/>
            <person name="Zhang L."/>
            <person name="Hao G."/>
            <person name="Liu J."/>
            <person name="Yang Y."/>
        </authorList>
    </citation>
    <scope>NUCLEOTIDE SEQUENCE [LARGE SCALE GENOMIC DNA]</scope>
    <source>
        <strain evidence="11">Cfa_2016G</strain>
        <tissue evidence="11">Leaf</tissue>
    </source>
</reference>
<dbReference type="SUPFAM" id="SSF56112">
    <property type="entry name" value="Protein kinase-like (PK-like)"/>
    <property type="match status" value="1"/>
</dbReference>
<dbReference type="PROSITE" id="PS00108">
    <property type="entry name" value="PROTEIN_KINASE_ST"/>
    <property type="match status" value="1"/>
</dbReference>
<sequence length="1424" mass="154261">MASVLTPRMTTPTRPEDRRPADGRSPKRSQRPGPENRAPPSSFELPLRPSEDHGSRFPGRRRSLARAEHKPPLGPRPLDASTSKRVVSEAYRPSAARSFLPTTASEPFLGLSGRRSASASRPTNQQDALSKNTTHSPQASGSATASFDFQRPAPRVASSQQPLQRSARSSIDINGLNKMTSTRGNTPASRADSSSTLANKNPALRAAQISTSTADGTTSSTSLNVKTRRQSHFPPSTAPLIDARAPRKSIGPGLVVTNAAERAATADRAPTSGPPSRKSSNASSKPRMSTAPTVTPVATIERLARPKRDAKAQSMQPPPRMPPPPIPTQKTEESNLIARSPARPSLWRTNTPTAAPAKRQSTVNGRVSGLGARTVSPTDARRAKRMSTMPGPPPLPRPSLTPDLAFETSPVLPPPPAQAQLRSSTPGSARATPEAIKFGPSRVSSRSSYSSLRPTSSSLQLRPGSTSGKSHGERGSGTLKTDVVPPVPKIPQAYESPSDVKEQPFFSDMMASLATQDREIGKAASPSLTPQPESFAKLLNALNPVPSANSTKRQSAVPNRHELSKSAVTQHTRQYSNAPRLPPLNLLPLSDPTLAAKMASFSQSQHDRQSSLSNKTPPPKRNNAKTPTTPMTASKATFSSQDFGYGFDFDTFQQIRSSTAYGNGRSESSAQKSISASPDTFKSFSPDPPKIEKTSSGPTPGPDDLAATKPLRAQSRSRAQSNTSTQERQPSRLVGRRSRAASKAGKDPPAVPSESESQPQAQGSSIRRKLSMAWRRDSPRAPQTGKDDSNSKDLAALQMPPPKIPASVLNGSRPASKAMLPTSNTPVDRSGSTTGITAPRTITIAEKTSSSGLAPPGNKVSTSQSTNSFFSPMHKMLGGRSSSGAMKVAVPDTSKLDQDDLHAEQEMKKLAARRKDFEVSARELDELKKKAAPKERIPPAQASKSSALNIFERGEVIDYKDIYFTGARNAKKFVGDLASSATNFGFDDERGDYNIVMGDHLAYRYEVIDMLGKGSFGQVVRCIDHKNGKLVAIKIIRNKKRFHQQALVEVNILQRLREWDPHSKHSMINFTQSFYFRGHLCISTELLGMNLYEFIKAHDFRGFSLKLIRRFTKQMLASLCLLQTKKVIHCDLKPENILLAHPLHSEIKVIDFGSSCLENEKVYTYIQSRFYRSPEVILGMNYGLPIDMWSLGCILAELLTGYPIFPGENEQEQLACIMEVFGPPEKHLIEKASRRKLFFDSLGKPRVTVSSKGKRRRPSSKTLPQALKCDDDAFLDFIARCLRWDPDRRMKPDEAATHEFVTGIKKAPRSRQQRTFPERGVSPAKKTPAAMTPATGRTKVAAEVAAANLPRNSATELLSGSPTKGVPRRQSTMGTPAISKRLSSGPPMIGNSGLPRANNAGRSFSGKPDLASAAAIASLRAGQQ</sequence>
<comment type="caution">
    <text evidence="11">The sequence shown here is derived from an EMBL/GenBank/DDBJ whole genome shotgun (WGS) entry which is preliminary data.</text>
</comment>
<dbReference type="FunFam" id="1.10.510.10:FF:000380">
    <property type="entry name" value="Serine/threonine-protein kinase ppk15"/>
    <property type="match status" value="1"/>
</dbReference>
<feature type="region of interest" description="Disordered" evidence="9">
    <location>
        <begin position="848"/>
        <end position="867"/>
    </location>
</feature>
<dbReference type="InterPro" id="IPR017441">
    <property type="entry name" value="Protein_kinase_ATP_BS"/>
</dbReference>
<feature type="compositionally biased region" description="Low complexity" evidence="9">
    <location>
        <begin position="666"/>
        <end position="677"/>
    </location>
</feature>
<dbReference type="GO" id="GO:0005856">
    <property type="term" value="C:cytoskeleton"/>
    <property type="evidence" value="ECO:0007669"/>
    <property type="project" value="TreeGrafter"/>
</dbReference>
<feature type="compositionally biased region" description="Low complexity" evidence="9">
    <location>
        <begin position="210"/>
        <end position="222"/>
    </location>
</feature>
<keyword evidence="4" id="KW-0808">Transferase</keyword>
<evidence type="ECO:0000256" key="3">
    <source>
        <dbReference type="ARBA" id="ARBA00022553"/>
    </source>
</evidence>
<feature type="compositionally biased region" description="Polar residues" evidence="9">
    <location>
        <begin position="546"/>
        <end position="557"/>
    </location>
</feature>
<keyword evidence="5 8" id="KW-0547">Nucleotide-binding</keyword>
<keyword evidence="12" id="KW-1185">Reference proteome</keyword>
<proteinExistence type="inferred from homology"/>
<feature type="compositionally biased region" description="Low complexity" evidence="9">
    <location>
        <begin position="109"/>
        <end position="121"/>
    </location>
</feature>
<dbReference type="InterPro" id="IPR008271">
    <property type="entry name" value="Ser/Thr_kinase_AS"/>
</dbReference>
<evidence type="ECO:0000256" key="1">
    <source>
        <dbReference type="ARBA" id="ARBA00008867"/>
    </source>
</evidence>
<evidence type="ECO:0000256" key="4">
    <source>
        <dbReference type="ARBA" id="ARBA00022679"/>
    </source>
</evidence>
<evidence type="ECO:0000256" key="9">
    <source>
        <dbReference type="SAM" id="MobiDB-lite"/>
    </source>
</evidence>
<keyword evidence="2" id="KW-0723">Serine/threonine-protein kinase</keyword>
<protein>
    <recommendedName>
        <fullName evidence="10">Protein kinase domain-containing protein</fullName>
    </recommendedName>
</protein>
<dbReference type="Pfam" id="PF00069">
    <property type="entry name" value="Pkinase"/>
    <property type="match status" value="1"/>
</dbReference>
<feature type="compositionally biased region" description="Polar residues" evidence="9">
    <location>
        <begin position="821"/>
        <end position="836"/>
    </location>
</feature>
<dbReference type="CDD" id="cd14210">
    <property type="entry name" value="PKc_DYRK"/>
    <property type="match status" value="1"/>
</dbReference>
<feature type="compositionally biased region" description="Polar residues" evidence="9">
    <location>
        <begin position="566"/>
        <end position="577"/>
    </location>
</feature>
<evidence type="ECO:0000256" key="6">
    <source>
        <dbReference type="ARBA" id="ARBA00022777"/>
    </source>
</evidence>
<feature type="region of interest" description="Disordered" evidence="9">
    <location>
        <begin position="1305"/>
        <end position="1336"/>
    </location>
</feature>
<feature type="compositionally biased region" description="Polar residues" evidence="9">
    <location>
        <begin position="600"/>
        <end position="615"/>
    </location>
</feature>
<name>A0A5N6KQU9_9ROSI</name>
<dbReference type="Proteomes" id="UP000327013">
    <property type="component" value="Unassembled WGS sequence"/>
</dbReference>
<dbReference type="GO" id="GO:0005737">
    <property type="term" value="C:cytoplasm"/>
    <property type="evidence" value="ECO:0007669"/>
    <property type="project" value="TreeGrafter"/>
</dbReference>
<dbReference type="InterPro" id="IPR000719">
    <property type="entry name" value="Prot_kinase_dom"/>
</dbReference>
<dbReference type="PANTHER" id="PTHR24058:SF22">
    <property type="entry name" value="DUAL SPECIFICITY TYROSINE-PHOSPHORYLATION-REGULATED KINASE 4"/>
    <property type="match status" value="1"/>
</dbReference>
<feature type="compositionally biased region" description="Basic and acidic residues" evidence="9">
    <location>
        <begin position="774"/>
        <end position="791"/>
    </location>
</feature>
<feature type="compositionally biased region" description="Low complexity" evidence="9">
    <location>
        <begin position="1323"/>
        <end position="1335"/>
    </location>
</feature>
<feature type="compositionally biased region" description="Polar residues" evidence="9">
    <location>
        <begin position="122"/>
        <end position="147"/>
    </location>
</feature>
<feature type="region of interest" description="Disordered" evidence="9">
    <location>
        <begin position="545"/>
        <end position="637"/>
    </location>
</feature>
<dbReference type="InterPro" id="IPR011009">
    <property type="entry name" value="Kinase-like_dom_sf"/>
</dbReference>
<dbReference type="Gene3D" id="1.10.510.10">
    <property type="entry name" value="Transferase(Phosphotransferase) domain 1"/>
    <property type="match status" value="1"/>
</dbReference>
<dbReference type="EMBL" id="VIBQ01000010">
    <property type="protein sequence ID" value="KAB8338900.1"/>
    <property type="molecule type" value="Genomic_DNA"/>
</dbReference>
<evidence type="ECO:0000256" key="5">
    <source>
        <dbReference type="ARBA" id="ARBA00022741"/>
    </source>
</evidence>
<organism evidence="11 12">
    <name type="scientific">Carpinus fangiana</name>
    <dbReference type="NCBI Taxonomy" id="176857"/>
    <lineage>
        <taxon>Eukaryota</taxon>
        <taxon>Viridiplantae</taxon>
        <taxon>Streptophyta</taxon>
        <taxon>Embryophyta</taxon>
        <taxon>Tracheophyta</taxon>
        <taxon>Spermatophyta</taxon>
        <taxon>Magnoliopsida</taxon>
        <taxon>eudicotyledons</taxon>
        <taxon>Gunneridae</taxon>
        <taxon>Pentapetalae</taxon>
        <taxon>rosids</taxon>
        <taxon>fabids</taxon>
        <taxon>Fagales</taxon>
        <taxon>Betulaceae</taxon>
        <taxon>Carpinus</taxon>
    </lineage>
</organism>
<feature type="compositionally biased region" description="Low complexity" evidence="9">
    <location>
        <begin position="583"/>
        <end position="594"/>
    </location>
</feature>
<feature type="binding site" evidence="8">
    <location>
        <position position="1034"/>
    </location>
    <ligand>
        <name>ATP</name>
        <dbReference type="ChEBI" id="CHEBI:30616"/>
    </ligand>
</feature>
<feature type="region of interest" description="Disordered" evidence="9">
    <location>
        <begin position="1"/>
        <end position="501"/>
    </location>
</feature>
<dbReference type="InterPro" id="IPR050494">
    <property type="entry name" value="Ser_Thr_dual-spec_kinase"/>
</dbReference>
<feature type="compositionally biased region" description="Polar residues" evidence="9">
    <location>
        <begin position="347"/>
        <end position="365"/>
    </location>
</feature>
<comment type="similarity">
    <text evidence="1">Belongs to the protein kinase superfamily. CMGC Ser/Thr protein kinase family. MNB/DYRK subfamily.</text>
</comment>
<dbReference type="GO" id="GO:0005524">
    <property type="term" value="F:ATP binding"/>
    <property type="evidence" value="ECO:0007669"/>
    <property type="project" value="UniProtKB-UniRule"/>
</dbReference>
<feature type="compositionally biased region" description="Polar residues" evidence="9">
    <location>
        <begin position="714"/>
        <end position="728"/>
    </location>
</feature>
<evidence type="ECO:0000256" key="8">
    <source>
        <dbReference type="PROSITE-ProRule" id="PRU10141"/>
    </source>
</evidence>
<accession>A0A5N6KQU9</accession>
<keyword evidence="3" id="KW-0597">Phosphoprotein</keyword>
<dbReference type="Gene3D" id="3.30.200.20">
    <property type="entry name" value="Phosphorylase Kinase, domain 1"/>
    <property type="match status" value="1"/>
</dbReference>
<feature type="compositionally biased region" description="Basic and acidic residues" evidence="9">
    <location>
        <begin position="14"/>
        <end position="25"/>
    </location>
</feature>
<evidence type="ECO:0000313" key="11">
    <source>
        <dbReference type="EMBL" id="KAB8338900.1"/>
    </source>
</evidence>
<feature type="compositionally biased region" description="Polar residues" evidence="9">
    <location>
        <begin position="277"/>
        <end position="293"/>
    </location>
</feature>
<feature type="compositionally biased region" description="Low complexity" evidence="9">
    <location>
        <begin position="259"/>
        <end position="269"/>
    </location>
</feature>
<feature type="compositionally biased region" description="Pro residues" evidence="9">
    <location>
        <begin position="316"/>
        <end position="327"/>
    </location>
</feature>
<dbReference type="PROSITE" id="PS50011">
    <property type="entry name" value="PROTEIN_KINASE_DOM"/>
    <property type="match status" value="1"/>
</dbReference>
<feature type="compositionally biased region" description="Basic and acidic residues" evidence="9">
    <location>
        <begin position="302"/>
        <end position="311"/>
    </location>
</feature>
<evidence type="ECO:0000313" key="12">
    <source>
        <dbReference type="Proteomes" id="UP000327013"/>
    </source>
</evidence>
<dbReference type="GO" id="GO:0004674">
    <property type="term" value="F:protein serine/threonine kinase activity"/>
    <property type="evidence" value="ECO:0007669"/>
    <property type="project" value="UniProtKB-KW"/>
</dbReference>
<keyword evidence="7 8" id="KW-0067">ATP-binding</keyword>
<dbReference type="OrthoDB" id="9332038at2759"/>
<gene>
    <name evidence="11" type="ORF">FH972_021842</name>
</gene>
<feature type="compositionally biased region" description="Polar residues" evidence="9">
    <location>
        <begin position="1353"/>
        <end position="1362"/>
    </location>
</feature>
<feature type="compositionally biased region" description="Polar residues" evidence="9">
    <location>
        <begin position="624"/>
        <end position="637"/>
    </location>
</feature>
<keyword evidence="6" id="KW-0418">Kinase</keyword>
<feature type="compositionally biased region" description="Polar residues" evidence="9">
    <location>
        <begin position="157"/>
        <end position="199"/>
    </location>
</feature>